<feature type="coiled-coil region" evidence="1">
    <location>
        <begin position="30"/>
        <end position="59"/>
    </location>
</feature>
<dbReference type="RefSeq" id="WP_183863485.1">
    <property type="nucleotide sequence ID" value="NZ_JACHFH010000059.1"/>
</dbReference>
<evidence type="ECO:0000313" key="4">
    <source>
        <dbReference type="Proteomes" id="UP000559117"/>
    </source>
</evidence>
<keyword evidence="3" id="KW-0378">Hydrolase</keyword>
<keyword evidence="2" id="KW-1133">Transmembrane helix</keyword>
<evidence type="ECO:0000256" key="2">
    <source>
        <dbReference type="SAM" id="Phobius"/>
    </source>
</evidence>
<dbReference type="Proteomes" id="UP000559117">
    <property type="component" value="Unassembled WGS sequence"/>
</dbReference>
<keyword evidence="1" id="KW-0175">Coiled coil</keyword>
<proteinExistence type="predicted"/>
<dbReference type="GO" id="GO:0004177">
    <property type="term" value="F:aminopeptidase activity"/>
    <property type="evidence" value="ECO:0007669"/>
    <property type="project" value="UniProtKB-KW"/>
</dbReference>
<evidence type="ECO:0000256" key="1">
    <source>
        <dbReference type="SAM" id="Coils"/>
    </source>
</evidence>
<comment type="caution">
    <text evidence="3">The sequence shown here is derived from an EMBL/GenBank/DDBJ whole genome shotgun (WGS) entry which is preliminary data.</text>
</comment>
<keyword evidence="2" id="KW-0472">Membrane</keyword>
<dbReference type="EMBL" id="JACHFH010000059">
    <property type="protein sequence ID" value="MBB5337573.1"/>
    <property type="molecule type" value="Genomic_DNA"/>
</dbReference>
<keyword evidence="3" id="KW-0031">Aminopeptidase</keyword>
<gene>
    <name evidence="3" type="ORF">HNR32_002735</name>
</gene>
<feature type="transmembrane region" description="Helical" evidence="2">
    <location>
        <begin position="6"/>
        <end position="27"/>
    </location>
</feature>
<dbReference type="AlphaFoldDB" id="A0A840UXI3"/>
<sequence>MKVDTGIIGVVVIIGVLMVGCPTYSVWQQNKAGEAELARAEQNRQIAIQEAKAKEESAKSLANAEVIRAEGIAKANKIIGDSLNNVSDQSNSV</sequence>
<reference evidence="3 4" key="1">
    <citation type="submission" date="2020-08" db="EMBL/GenBank/DDBJ databases">
        <title>Genomic Encyclopedia of Type Strains, Phase IV (KMG-IV): sequencing the most valuable type-strain genomes for metagenomic binning, comparative biology and taxonomic classification.</title>
        <authorList>
            <person name="Goeker M."/>
        </authorList>
    </citation>
    <scope>NUCLEOTIDE SEQUENCE [LARGE SCALE GENOMIC DNA]</scope>
    <source>
        <strain evidence="3 4">DSM 24661</strain>
    </source>
</reference>
<organism evidence="3 4">
    <name type="scientific">Pectinatus brassicae</name>
    <dbReference type="NCBI Taxonomy" id="862415"/>
    <lineage>
        <taxon>Bacteria</taxon>
        <taxon>Bacillati</taxon>
        <taxon>Bacillota</taxon>
        <taxon>Negativicutes</taxon>
        <taxon>Selenomonadales</taxon>
        <taxon>Selenomonadaceae</taxon>
        <taxon>Pectinatus</taxon>
    </lineage>
</organism>
<keyword evidence="2" id="KW-0812">Transmembrane</keyword>
<keyword evidence="4" id="KW-1185">Reference proteome</keyword>
<protein>
    <submittedName>
        <fullName evidence="3">Putative aminopeptidase</fullName>
    </submittedName>
</protein>
<dbReference type="PROSITE" id="PS51257">
    <property type="entry name" value="PROKAR_LIPOPROTEIN"/>
    <property type="match status" value="1"/>
</dbReference>
<evidence type="ECO:0000313" key="3">
    <source>
        <dbReference type="EMBL" id="MBB5337573.1"/>
    </source>
</evidence>
<keyword evidence="3" id="KW-0645">Protease</keyword>
<name>A0A840UXI3_9FIRM</name>
<accession>A0A840UXI3</accession>